<feature type="transmembrane region" description="Helical" evidence="1">
    <location>
        <begin position="26"/>
        <end position="48"/>
    </location>
</feature>
<keyword evidence="1" id="KW-0472">Membrane</keyword>
<organism evidence="2 3">
    <name type="scientific">Prunus yedoensis var. nudiflora</name>
    <dbReference type="NCBI Taxonomy" id="2094558"/>
    <lineage>
        <taxon>Eukaryota</taxon>
        <taxon>Viridiplantae</taxon>
        <taxon>Streptophyta</taxon>
        <taxon>Embryophyta</taxon>
        <taxon>Tracheophyta</taxon>
        <taxon>Spermatophyta</taxon>
        <taxon>Magnoliopsida</taxon>
        <taxon>eudicotyledons</taxon>
        <taxon>Gunneridae</taxon>
        <taxon>Pentapetalae</taxon>
        <taxon>rosids</taxon>
        <taxon>fabids</taxon>
        <taxon>Rosales</taxon>
        <taxon>Rosaceae</taxon>
        <taxon>Amygdaloideae</taxon>
        <taxon>Amygdaleae</taxon>
        <taxon>Prunus</taxon>
    </lineage>
</organism>
<dbReference type="AlphaFoldDB" id="A0A314Y4X4"/>
<keyword evidence="3" id="KW-1185">Reference proteome</keyword>
<name>A0A314Y4X4_PRUYE</name>
<keyword evidence="1" id="KW-0812">Transmembrane</keyword>
<keyword evidence="1" id="KW-1133">Transmembrane helix</keyword>
<reference evidence="2 3" key="1">
    <citation type="submission" date="2018-02" db="EMBL/GenBank/DDBJ databases">
        <title>Draft genome of wild Prunus yedoensis var. nudiflora.</title>
        <authorList>
            <person name="Baek S."/>
            <person name="Kim J.-H."/>
            <person name="Choi K."/>
            <person name="Kim G.-B."/>
            <person name="Cho A."/>
            <person name="Jang H."/>
            <person name="Shin C.-H."/>
            <person name="Yu H.-J."/>
            <person name="Mun J.-H."/>
        </authorList>
    </citation>
    <scope>NUCLEOTIDE SEQUENCE [LARGE SCALE GENOMIC DNA]</scope>
    <source>
        <strain evidence="3">cv. Jeju island</strain>
        <tissue evidence="2">Leaf</tissue>
    </source>
</reference>
<accession>A0A314Y4X4</accession>
<comment type="caution">
    <text evidence="2">The sequence shown here is derived from an EMBL/GenBank/DDBJ whole genome shotgun (WGS) entry which is preliminary data.</text>
</comment>
<evidence type="ECO:0000256" key="1">
    <source>
        <dbReference type="SAM" id="Phobius"/>
    </source>
</evidence>
<gene>
    <name evidence="2" type="ORF">Pyn_21305</name>
</gene>
<proteinExistence type="predicted"/>
<sequence>MNPLSVAVVKGQGVSMNILRAQNFHLAIPILKILLLLWIPSPILYNVIAHQTLTFQFSFGMPLMSCDKV</sequence>
<protein>
    <submittedName>
        <fullName evidence="2">Uncharacterized protein</fullName>
    </submittedName>
</protein>
<evidence type="ECO:0000313" key="2">
    <source>
        <dbReference type="EMBL" id="PQQ01323.1"/>
    </source>
</evidence>
<dbReference type="Proteomes" id="UP000250321">
    <property type="component" value="Unassembled WGS sequence"/>
</dbReference>
<evidence type="ECO:0000313" key="3">
    <source>
        <dbReference type="Proteomes" id="UP000250321"/>
    </source>
</evidence>
<dbReference type="EMBL" id="PJQY01001580">
    <property type="protein sequence ID" value="PQQ01323.1"/>
    <property type="molecule type" value="Genomic_DNA"/>
</dbReference>